<comment type="caution">
    <text evidence="1">The sequence shown here is derived from an EMBL/GenBank/DDBJ whole genome shotgun (WGS) entry which is preliminary data.</text>
</comment>
<dbReference type="EMBL" id="PITI01001085">
    <property type="protein sequence ID" value="TBU02569.1"/>
    <property type="molecule type" value="Genomic_DNA"/>
</dbReference>
<proteinExistence type="predicted"/>
<keyword evidence="2" id="KW-1185">Reference proteome</keyword>
<feature type="non-terminal residue" evidence="1">
    <location>
        <position position="130"/>
    </location>
</feature>
<evidence type="ECO:0000313" key="2">
    <source>
        <dbReference type="Proteomes" id="UP000291404"/>
    </source>
</evidence>
<gene>
    <name evidence="1" type="ORF">CWI36_1085p0010</name>
</gene>
<dbReference type="Proteomes" id="UP000291404">
    <property type="component" value="Unassembled WGS sequence"/>
</dbReference>
<dbReference type="AlphaFoldDB" id="A0A4Q9L4U1"/>
<sequence length="130" mass="15423">MTNRHQDLIDDTSLAIPFVKVFFKAHLKMIKPLFKQLLFLNFIDIFINRNVISFSRLKFLNDHEFTIYKDFLLNETFSDPDIIKGLDEIKSRSINGIPLITEEKKIKIIQGIIDDEKFIKFLIEKVFLIF</sequence>
<organism evidence="1 2">
    <name type="scientific">Hamiltosporidium magnivora</name>
    <dbReference type="NCBI Taxonomy" id="148818"/>
    <lineage>
        <taxon>Eukaryota</taxon>
        <taxon>Fungi</taxon>
        <taxon>Fungi incertae sedis</taxon>
        <taxon>Microsporidia</taxon>
        <taxon>Dubosqiidae</taxon>
        <taxon>Hamiltosporidium</taxon>
    </lineage>
</organism>
<accession>A0A4Q9L4U1</accession>
<protein>
    <submittedName>
        <fullName evidence="1">Uncharacterized protein</fullName>
    </submittedName>
</protein>
<dbReference type="VEuPathDB" id="MicrosporidiaDB:CWI36_1085p0010"/>
<reference evidence="1 2" key="1">
    <citation type="submission" date="2017-12" db="EMBL/GenBank/DDBJ databases">
        <authorList>
            <person name="Pombert J.-F."/>
            <person name="Haag K.L."/>
            <person name="Ebert D."/>
        </authorList>
    </citation>
    <scope>NUCLEOTIDE SEQUENCE [LARGE SCALE GENOMIC DNA]</scope>
    <source>
        <strain evidence="1">BE-OM-2</strain>
    </source>
</reference>
<name>A0A4Q9L4U1_9MICR</name>
<evidence type="ECO:0000313" key="1">
    <source>
        <dbReference type="EMBL" id="TBU02569.1"/>
    </source>
</evidence>